<dbReference type="Pfam" id="PF00481">
    <property type="entry name" value="PP2C"/>
    <property type="match status" value="1"/>
</dbReference>
<dbReference type="EMBL" id="HBIA01008567">
    <property type="protein sequence ID" value="CAE0232582.1"/>
    <property type="molecule type" value="Transcribed_RNA"/>
</dbReference>
<evidence type="ECO:0000256" key="2">
    <source>
        <dbReference type="ARBA" id="ARBA00023136"/>
    </source>
</evidence>
<gene>
    <name evidence="4" type="ORF">SRAS04492_LOCUS4380</name>
</gene>
<protein>
    <recommendedName>
        <fullName evidence="3">PPM-type phosphatase domain-containing protein</fullName>
    </recommendedName>
</protein>
<proteinExistence type="predicted"/>
<keyword evidence="2" id="KW-0472">Membrane</keyword>
<dbReference type="SUPFAM" id="SSF81606">
    <property type="entry name" value="PP2C-like"/>
    <property type="match status" value="1"/>
</dbReference>
<dbReference type="InterPro" id="IPR036457">
    <property type="entry name" value="PPM-type-like_dom_sf"/>
</dbReference>
<dbReference type="InterPro" id="IPR015655">
    <property type="entry name" value="PP2C"/>
</dbReference>
<accession>A0A7S3FUN7</accession>
<reference evidence="4" key="1">
    <citation type="submission" date="2021-01" db="EMBL/GenBank/DDBJ databases">
        <authorList>
            <person name="Corre E."/>
            <person name="Pelletier E."/>
            <person name="Niang G."/>
            <person name="Scheremetjew M."/>
            <person name="Finn R."/>
            <person name="Kale V."/>
            <person name="Holt S."/>
            <person name="Cochrane G."/>
            <person name="Meng A."/>
            <person name="Brown T."/>
            <person name="Cohen L."/>
        </authorList>
    </citation>
    <scope>NUCLEOTIDE SEQUENCE</scope>
    <source>
        <strain evidence="4">Ras09</strain>
    </source>
</reference>
<feature type="domain" description="PPM-type phosphatase" evidence="3">
    <location>
        <begin position="1"/>
        <end position="96"/>
    </location>
</feature>
<dbReference type="GO" id="GO:0016020">
    <property type="term" value="C:membrane"/>
    <property type="evidence" value="ECO:0007669"/>
    <property type="project" value="UniProtKB-SubCell"/>
</dbReference>
<comment type="subcellular location">
    <subcellularLocation>
        <location evidence="1">Membrane</location>
    </subcellularLocation>
</comment>
<dbReference type="AlphaFoldDB" id="A0A7S3FUN7"/>
<dbReference type="InterPro" id="IPR001932">
    <property type="entry name" value="PPM-type_phosphatase-like_dom"/>
</dbReference>
<dbReference type="PANTHER" id="PTHR47992">
    <property type="entry name" value="PROTEIN PHOSPHATASE"/>
    <property type="match status" value="1"/>
</dbReference>
<organism evidence="4">
    <name type="scientific">Strombidium rassoulzadegani</name>
    <dbReference type="NCBI Taxonomy" id="1082188"/>
    <lineage>
        <taxon>Eukaryota</taxon>
        <taxon>Sar</taxon>
        <taxon>Alveolata</taxon>
        <taxon>Ciliophora</taxon>
        <taxon>Intramacronucleata</taxon>
        <taxon>Spirotrichea</taxon>
        <taxon>Oligotrichia</taxon>
        <taxon>Strombidiidae</taxon>
        <taxon>Strombidium</taxon>
    </lineage>
</organism>
<evidence type="ECO:0000256" key="1">
    <source>
        <dbReference type="ARBA" id="ARBA00004370"/>
    </source>
</evidence>
<name>A0A7S3FUN7_9SPIT</name>
<dbReference type="PROSITE" id="PS51746">
    <property type="entry name" value="PPM_2"/>
    <property type="match status" value="1"/>
</dbReference>
<dbReference type="GO" id="GO:0004722">
    <property type="term" value="F:protein serine/threonine phosphatase activity"/>
    <property type="evidence" value="ECO:0007669"/>
    <property type="project" value="InterPro"/>
</dbReference>
<dbReference type="Gene3D" id="3.60.40.10">
    <property type="entry name" value="PPM-type phosphatase domain"/>
    <property type="match status" value="1"/>
</dbReference>
<sequence length="102" mass="11296">MDNRVAGGLAITRALGDHAYKSFGVTGQPYVVRHVLRPFDKYLVIASDGVWDTVSDQQAIEMCKYNENTKQIAQAIVKLALEKGSTDNIACMVLEFNSNNIF</sequence>
<dbReference type="CDD" id="cd00143">
    <property type="entry name" value="PP2Cc"/>
    <property type="match status" value="1"/>
</dbReference>
<evidence type="ECO:0000259" key="3">
    <source>
        <dbReference type="PROSITE" id="PS51746"/>
    </source>
</evidence>
<evidence type="ECO:0000313" key="4">
    <source>
        <dbReference type="EMBL" id="CAE0232582.1"/>
    </source>
</evidence>